<dbReference type="SUPFAM" id="SSF46767">
    <property type="entry name" value="Methylated DNA-protein cysteine methyltransferase, C-terminal domain"/>
    <property type="match status" value="1"/>
</dbReference>
<name>A0A1F5G0N2_9BACT</name>
<dbReference type="AlphaFoldDB" id="A0A1F5G0N2"/>
<dbReference type="Gene3D" id="1.10.10.10">
    <property type="entry name" value="Winged helix-like DNA-binding domain superfamily/Winged helix DNA-binding domain"/>
    <property type="match status" value="1"/>
</dbReference>
<reference evidence="8 9" key="1">
    <citation type="journal article" date="2016" name="Nat. Commun.">
        <title>Thousands of microbial genomes shed light on interconnected biogeochemical processes in an aquifer system.</title>
        <authorList>
            <person name="Anantharaman K."/>
            <person name="Brown C.T."/>
            <person name="Hug L.A."/>
            <person name="Sharon I."/>
            <person name="Castelle C.J."/>
            <person name="Probst A.J."/>
            <person name="Thomas B.C."/>
            <person name="Singh A."/>
            <person name="Wilkins M.J."/>
            <person name="Karaoz U."/>
            <person name="Brodie E.L."/>
            <person name="Williams K.H."/>
            <person name="Hubbard S.S."/>
            <person name="Banfield J.F."/>
        </authorList>
    </citation>
    <scope>NUCLEOTIDE SEQUENCE [LARGE SCALE GENOMIC DNA]</scope>
</reference>
<dbReference type="CDD" id="cd06445">
    <property type="entry name" value="ATase"/>
    <property type="match status" value="1"/>
</dbReference>
<dbReference type="InterPro" id="IPR001497">
    <property type="entry name" value="MethylDNA_cys_MeTrfase_AS"/>
</dbReference>
<evidence type="ECO:0000256" key="3">
    <source>
        <dbReference type="ARBA" id="ARBA00022679"/>
    </source>
</evidence>
<protein>
    <recommendedName>
        <fullName evidence="7">Methylated-DNA-[protein]-cysteine S-methyltransferase DNA binding domain-containing protein</fullName>
    </recommendedName>
</protein>
<dbReference type="Proteomes" id="UP000177069">
    <property type="component" value="Unassembled WGS sequence"/>
</dbReference>
<keyword evidence="5" id="KW-0234">DNA repair</keyword>
<evidence type="ECO:0000256" key="4">
    <source>
        <dbReference type="ARBA" id="ARBA00022763"/>
    </source>
</evidence>
<dbReference type="PANTHER" id="PTHR42942">
    <property type="entry name" value="6-O-METHYLGUANINE DNA METHYLTRANSFERASE"/>
    <property type="match status" value="1"/>
</dbReference>
<dbReference type="PANTHER" id="PTHR42942:SF1">
    <property type="entry name" value="ALKYLTRANSFERASE-LIKE PROTEIN 1"/>
    <property type="match status" value="1"/>
</dbReference>
<accession>A0A1F5G0N2</accession>
<organism evidence="8 9">
    <name type="scientific">Candidatus Curtissbacteria bacterium RIFCSPHIGHO2_01_FULL_41_13</name>
    <dbReference type="NCBI Taxonomy" id="1797745"/>
    <lineage>
        <taxon>Bacteria</taxon>
        <taxon>Candidatus Curtissiibacteriota</taxon>
    </lineage>
</organism>
<feature type="domain" description="Methylated-DNA-[protein]-cysteine S-methyltransferase DNA binding" evidence="7">
    <location>
        <begin position="6"/>
        <end position="103"/>
    </location>
</feature>
<evidence type="ECO:0000256" key="6">
    <source>
        <dbReference type="ARBA" id="ARBA00049348"/>
    </source>
</evidence>
<sequence length="122" mass="13925">MTSNTDFQNQVYQFVGKVPGGKVTTYGEVAYLIQNSKIKNQNYNSKVQINPRFLPRLVGFCLHQNKDPKVPCHRVVDRNGRLAPNFAFDGAKEQKRRLEAEGVKFVDEMHVDLAKSLWQGKS</sequence>
<dbReference type="InterPro" id="IPR036217">
    <property type="entry name" value="MethylDNA_cys_MeTrfase_DNAb"/>
</dbReference>
<dbReference type="InterPro" id="IPR036388">
    <property type="entry name" value="WH-like_DNA-bd_sf"/>
</dbReference>
<dbReference type="GO" id="GO:0006281">
    <property type="term" value="P:DNA repair"/>
    <property type="evidence" value="ECO:0007669"/>
    <property type="project" value="UniProtKB-KW"/>
</dbReference>
<keyword evidence="4" id="KW-0227">DNA damage</keyword>
<keyword evidence="3" id="KW-0808">Transferase</keyword>
<dbReference type="PROSITE" id="PS00374">
    <property type="entry name" value="MGMT"/>
    <property type="match status" value="1"/>
</dbReference>
<evidence type="ECO:0000256" key="2">
    <source>
        <dbReference type="ARBA" id="ARBA00022603"/>
    </source>
</evidence>
<evidence type="ECO:0000256" key="1">
    <source>
        <dbReference type="ARBA" id="ARBA00001286"/>
    </source>
</evidence>
<dbReference type="InterPro" id="IPR014048">
    <property type="entry name" value="MethylDNA_cys_MeTrfase_DNA-bd"/>
</dbReference>
<keyword evidence="2" id="KW-0489">Methyltransferase</keyword>
<proteinExistence type="predicted"/>
<evidence type="ECO:0000259" key="7">
    <source>
        <dbReference type="Pfam" id="PF01035"/>
    </source>
</evidence>
<dbReference type="GO" id="GO:0003908">
    <property type="term" value="F:methylated-DNA-[protein]-cysteine S-methyltransferase activity"/>
    <property type="evidence" value="ECO:0007669"/>
    <property type="project" value="UniProtKB-EC"/>
</dbReference>
<dbReference type="Pfam" id="PF01035">
    <property type="entry name" value="DNA_binding_1"/>
    <property type="match status" value="1"/>
</dbReference>
<dbReference type="InterPro" id="IPR052520">
    <property type="entry name" value="ATL_DNA_repair"/>
</dbReference>
<comment type="catalytic activity">
    <reaction evidence="1">
        <text>a 4-O-methyl-thymidine in DNA + L-cysteinyl-[protein] = a thymidine in DNA + S-methyl-L-cysteinyl-[protein]</text>
        <dbReference type="Rhea" id="RHEA:53428"/>
        <dbReference type="Rhea" id="RHEA-COMP:10131"/>
        <dbReference type="Rhea" id="RHEA-COMP:10132"/>
        <dbReference type="Rhea" id="RHEA-COMP:13555"/>
        <dbReference type="Rhea" id="RHEA-COMP:13556"/>
        <dbReference type="ChEBI" id="CHEBI:29950"/>
        <dbReference type="ChEBI" id="CHEBI:82612"/>
        <dbReference type="ChEBI" id="CHEBI:137386"/>
        <dbReference type="ChEBI" id="CHEBI:137387"/>
        <dbReference type="EC" id="2.1.1.63"/>
    </reaction>
</comment>
<dbReference type="EMBL" id="MFBA01000028">
    <property type="protein sequence ID" value="OGD85397.1"/>
    <property type="molecule type" value="Genomic_DNA"/>
</dbReference>
<evidence type="ECO:0000256" key="5">
    <source>
        <dbReference type="ARBA" id="ARBA00023204"/>
    </source>
</evidence>
<evidence type="ECO:0000313" key="8">
    <source>
        <dbReference type="EMBL" id="OGD85397.1"/>
    </source>
</evidence>
<gene>
    <name evidence="8" type="ORF">A2696_03080</name>
</gene>
<comment type="caution">
    <text evidence="8">The sequence shown here is derived from an EMBL/GenBank/DDBJ whole genome shotgun (WGS) entry which is preliminary data.</text>
</comment>
<evidence type="ECO:0000313" key="9">
    <source>
        <dbReference type="Proteomes" id="UP000177069"/>
    </source>
</evidence>
<dbReference type="GO" id="GO:0032259">
    <property type="term" value="P:methylation"/>
    <property type="evidence" value="ECO:0007669"/>
    <property type="project" value="UniProtKB-KW"/>
</dbReference>
<comment type="catalytic activity">
    <reaction evidence="6">
        <text>a 6-O-methyl-2'-deoxyguanosine in DNA + L-cysteinyl-[protein] = S-methyl-L-cysteinyl-[protein] + a 2'-deoxyguanosine in DNA</text>
        <dbReference type="Rhea" id="RHEA:24000"/>
        <dbReference type="Rhea" id="RHEA-COMP:10131"/>
        <dbReference type="Rhea" id="RHEA-COMP:10132"/>
        <dbReference type="Rhea" id="RHEA-COMP:11367"/>
        <dbReference type="Rhea" id="RHEA-COMP:11368"/>
        <dbReference type="ChEBI" id="CHEBI:29950"/>
        <dbReference type="ChEBI" id="CHEBI:82612"/>
        <dbReference type="ChEBI" id="CHEBI:85445"/>
        <dbReference type="ChEBI" id="CHEBI:85448"/>
        <dbReference type="EC" id="2.1.1.63"/>
    </reaction>
</comment>